<protein>
    <submittedName>
        <fullName evidence="1">Uncharacterized protein</fullName>
    </submittedName>
</protein>
<gene>
    <name evidence="1" type="ORF">Afe05nite_86890</name>
</gene>
<sequence length="65" mass="7140">MTTVLAPADLSSEFPTVPLKCKPEQAANVPDNPCVRPGEQLRCRLCPASPSYWRRTEIKTLEGVA</sequence>
<dbReference type="EMBL" id="BOMM01000103">
    <property type="protein sequence ID" value="GIE16849.1"/>
    <property type="molecule type" value="Genomic_DNA"/>
</dbReference>
<name>A0A919MJ92_9ACTN</name>
<dbReference type="RefSeq" id="WP_203823172.1">
    <property type="nucleotide sequence ID" value="NZ_BAAABP010000003.1"/>
</dbReference>
<reference evidence="1" key="1">
    <citation type="submission" date="2021-01" db="EMBL/GenBank/DDBJ databases">
        <title>Whole genome shotgun sequence of Actinoplanes ferrugineus NBRC 15555.</title>
        <authorList>
            <person name="Komaki H."/>
            <person name="Tamura T."/>
        </authorList>
    </citation>
    <scope>NUCLEOTIDE SEQUENCE</scope>
    <source>
        <strain evidence="1">NBRC 15555</strain>
    </source>
</reference>
<organism evidence="1 2">
    <name type="scientific">Paractinoplanes ferrugineus</name>
    <dbReference type="NCBI Taxonomy" id="113564"/>
    <lineage>
        <taxon>Bacteria</taxon>
        <taxon>Bacillati</taxon>
        <taxon>Actinomycetota</taxon>
        <taxon>Actinomycetes</taxon>
        <taxon>Micromonosporales</taxon>
        <taxon>Micromonosporaceae</taxon>
        <taxon>Paractinoplanes</taxon>
    </lineage>
</organism>
<comment type="caution">
    <text evidence="1">The sequence shown here is derived from an EMBL/GenBank/DDBJ whole genome shotgun (WGS) entry which is preliminary data.</text>
</comment>
<evidence type="ECO:0000313" key="1">
    <source>
        <dbReference type="EMBL" id="GIE16849.1"/>
    </source>
</evidence>
<proteinExistence type="predicted"/>
<accession>A0A919MJ92</accession>
<dbReference type="AlphaFoldDB" id="A0A919MJ92"/>
<dbReference type="Proteomes" id="UP000598174">
    <property type="component" value="Unassembled WGS sequence"/>
</dbReference>
<evidence type="ECO:0000313" key="2">
    <source>
        <dbReference type="Proteomes" id="UP000598174"/>
    </source>
</evidence>
<keyword evidence="2" id="KW-1185">Reference proteome</keyword>